<feature type="domain" description="Acyl-CoA dehydrogenase/oxidase N-terminal" evidence="7">
    <location>
        <begin position="6"/>
        <end position="118"/>
    </location>
</feature>
<dbReference type="InterPro" id="IPR013786">
    <property type="entry name" value="AcylCoA_DH/ox_N"/>
</dbReference>
<dbReference type="Gene3D" id="1.10.540.10">
    <property type="entry name" value="Acyl-CoA dehydrogenase/oxidase, N-terminal domain"/>
    <property type="match status" value="1"/>
</dbReference>
<evidence type="ECO:0000256" key="3">
    <source>
        <dbReference type="ARBA" id="ARBA00022630"/>
    </source>
</evidence>
<evidence type="ECO:0000256" key="2">
    <source>
        <dbReference type="ARBA" id="ARBA00009347"/>
    </source>
</evidence>
<evidence type="ECO:0000313" key="9">
    <source>
        <dbReference type="Proteomes" id="UP001431429"/>
    </source>
</evidence>
<comment type="caution">
    <text evidence="8">The sequence shown here is derived from an EMBL/GenBank/DDBJ whole genome shotgun (WGS) entry which is preliminary data.</text>
</comment>
<dbReference type="RefSeq" id="WP_250917934.1">
    <property type="nucleotide sequence ID" value="NZ_JAMQAW010000003.1"/>
</dbReference>
<organism evidence="8 9">
    <name type="scientific">Streptomyces albipurpureus</name>
    <dbReference type="NCBI Taxonomy" id="2897419"/>
    <lineage>
        <taxon>Bacteria</taxon>
        <taxon>Bacillati</taxon>
        <taxon>Actinomycetota</taxon>
        <taxon>Actinomycetes</taxon>
        <taxon>Kitasatosporales</taxon>
        <taxon>Streptomycetaceae</taxon>
        <taxon>Streptomyces</taxon>
    </lineage>
</organism>
<dbReference type="EMBL" id="JAMQAW010000003">
    <property type="protein sequence ID" value="MCM2387576.1"/>
    <property type="molecule type" value="Genomic_DNA"/>
</dbReference>
<proteinExistence type="inferred from homology"/>
<dbReference type="InterPro" id="IPR046373">
    <property type="entry name" value="Acyl-CoA_Oxase/DH_mid-dom_sf"/>
</dbReference>
<dbReference type="Gene3D" id="1.20.140.10">
    <property type="entry name" value="Butyryl-CoA Dehydrogenase, subunit A, domain 3"/>
    <property type="match status" value="1"/>
</dbReference>
<dbReference type="PANTHER" id="PTHR43884">
    <property type="entry name" value="ACYL-COA DEHYDROGENASE"/>
    <property type="match status" value="1"/>
</dbReference>
<evidence type="ECO:0000313" key="8">
    <source>
        <dbReference type="EMBL" id="MCM2387576.1"/>
    </source>
</evidence>
<dbReference type="SUPFAM" id="SSF56645">
    <property type="entry name" value="Acyl-CoA dehydrogenase NM domain-like"/>
    <property type="match status" value="1"/>
</dbReference>
<dbReference type="SUPFAM" id="SSF47203">
    <property type="entry name" value="Acyl-CoA dehydrogenase C-terminal domain-like"/>
    <property type="match status" value="1"/>
</dbReference>
<dbReference type="Proteomes" id="UP001431429">
    <property type="component" value="Unassembled WGS sequence"/>
</dbReference>
<name>A0ABT0UHC1_9ACTN</name>
<evidence type="ECO:0000256" key="1">
    <source>
        <dbReference type="ARBA" id="ARBA00001974"/>
    </source>
</evidence>
<dbReference type="Gene3D" id="2.40.110.10">
    <property type="entry name" value="Butyryl-CoA Dehydrogenase, subunit A, domain 2"/>
    <property type="match status" value="1"/>
</dbReference>
<evidence type="ECO:0000259" key="7">
    <source>
        <dbReference type="Pfam" id="PF02771"/>
    </source>
</evidence>
<dbReference type="InterPro" id="IPR009100">
    <property type="entry name" value="AcylCoA_DH/oxidase_NM_dom_sf"/>
</dbReference>
<keyword evidence="3" id="KW-0285">Flavoprotein</keyword>
<dbReference type="Pfam" id="PF00441">
    <property type="entry name" value="Acyl-CoA_dh_1"/>
    <property type="match status" value="1"/>
</dbReference>
<comment type="cofactor">
    <cofactor evidence="1">
        <name>FAD</name>
        <dbReference type="ChEBI" id="CHEBI:57692"/>
    </cofactor>
</comment>
<evidence type="ECO:0000256" key="4">
    <source>
        <dbReference type="ARBA" id="ARBA00022827"/>
    </source>
</evidence>
<dbReference type="InterPro" id="IPR036250">
    <property type="entry name" value="AcylCo_DH-like_C"/>
</dbReference>
<dbReference type="InterPro" id="IPR037069">
    <property type="entry name" value="AcylCoA_DH/ox_N_sf"/>
</dbReference>
<feature type="domain" description="Acyl-CoA dehydrogenase/oxidase C-terminal" evidence="6">
    <location>
        <begin position="245"/>
        <end position="375"/>
    </location>
</feature>
<keyword evidence="9" id="KW-1185">Reference proteome</keyword>
<dbReference type="InterPro" id="IPR009075">
    <property type="entry name" value="AcylCo_DH/oxidase_C"/>
</dbReference>
<accession>A0ABT0UHC1</accession>
<sequence>MRITLTDDQIELQRSVRSLFAKECPPELVRELRADDTTMDPQRLWTSLADTGILGLPFSEDVGGQGAGLFELGLVLQEAGRVLCPTIVYSTLAFGITIDRLGSPEQRRRWLRSLAAGELRASTALWNPSDSGDIRPTVTARRDGDTWHLAGTIDFVQNADVVDAVLVSARTLPEDGPERTLAFILTPGQDGWRSERHRTFGRDIQCRVHLDLAVHADDDRVIDLLDGGLDESDLRWVANAVTALQCMEMVGGAAAVLDRTVDYVKVREQFGRPLAGFQAVQHLVADAHIAVAGARLVAAQACWRTARGELAEREVAIAKLHSNEAYKLATLNAHQAHGGMGYILETGLHMWSERAKTAELLGGAWDTQIGRLEQALGLVGAPAERTTP</sequence>
<keyword evidence="5" id="KW-0560">Oxidoreductase</keyword>
<dbReference type="CDD" id="cd00567">
    <property type="entry name" value="ACAD"/>
    <property type="match status" value="1"/>
</dbReference>
<keyword evidence="4" id="KW-0274">FAD</keyword>
<comment type="similarity">
    <text evidence="2">Belongs to the acyl-CoA dehydrogenase family.</text>
</comment>
<dbReference type="PANTHER" id="PTHR43884:SF20">
    <property type="entry name" value="ACYL-COA DEHYDROGENASE FADE28"/>
    <property type="match status" value="1"/>
</dbReference>
<dbReference type="Pfam" id="PF02771">
    <property type="entry name" value="Acyl-CoA_dh_N"/>
    <property type="match status" value="1"/>
</dbReference>
<gene>
    <name evidence="8" type="ORF">NBG84_04495</name>
</gene>
<reference evidence="8" key="1">
    <citation type="submission" date="2022-06" db="EMBL/GenBank/DDBJ databases">
        <title>Genome public.</title>
        <authorList>
            <person name="Sun Q."/>
        </authorList>
    </citation>
    <scope>NUCLEOTIDE SEQUENCE</scope>
    <source>
        <strain evidence="8">CWNU-1</strain>
    </source>
</reference>
<protein>
    <submittedName>
        <fullName evidence="8">Acyl-CoA/acyl-ACP dehydrogenase</fullName>
    </submittedName>
</protein>
<evidence type="ECO:0000256" key="5">
    <source>
        <dbReference type="ARBA" id="ARBA00023002"/>
    </source>
</evidence>
<evidence type="ECO:0000259" key="6">
    <source>
        <dbReference type="Pfam" id="PF00441"/>
    </source>
</evidence>